<keyword evidence="2 6" id="KW-0645">Protease</keyword>
<accession>A0A6A6XUP5</accession>
<protein>
    <recommendedName>
        <fullName evidence="7">Ubiquitin carboxyl-terminal hydrolase</fullName>
        <ecNumber evidence="7">3.4.19.12</ecNumber>
    </recommendedName>
</protein>
<feature type="site" description="Important for enzyme activity" evidence="6">
    <location>
        <position position="259"/>
    </location>
</feature>
<dbReference type="GO" id="GO:0005737">
    <property type="term" value="C:cytoplasm"/>
    <property type="evidence" value="ECO:0007669"/>
    <property type="project" value="TreeGrafter"/>
</dbReference>
<evidence type="ECO:0000256" key="7">
    <source>
        <dbReference type="RuleBase" id="RU361215"/>
    </source>
</evidence>
<dbReference type="PRINTS" id="PR00707">
    <property type="entry name" value="UBCTHYDRLASE"/>
</dbReference>
<dbReference type="EC" id="3.4.19.12" evidence="7"/>
<keyword evidence="3 6" id="KW-0833">Ubl conjugation pathway</keyword>
<comment type="similarity">
    <text evidence="6 7">Belongs to the peptidase C12 family.</text>
</comment>
<dbReference type="InterPro" id="IPR036959">
    <property type="entry name" value="Peptidase_C12_UCH_sf"/>
</dbReference>
<feature type="active site" description="Proton donor" evidence="6">
    <location>
        <position position="244"/>
    </location>
</feature>
<organism evidence="10 11">
    <name type="scientific">Melanomma pulvis-pyrius CBS 109.77</name>
    <dbReference type="NCBI Taxonomy" id="1314802"/>
    <lineage>
        <taxon>Eukaryota</taxon>
        <taxon>Fungi</taxon>
        <taxon>Dikarya</taxon>
        <taxon>Ascomycota</taxon>
        <taxon>Pezizomycotina</taxon>
        <taxon>Dothideomycetes</taxon>
        <taxon>Pleosporomycetidae</taxon>
        <taxon>Pleosporales</taxon>
        <taxon>Melanommataceae</taxon>
        <taxon>Melanomma</taxon>
    </lineage>
</organism>
<dbReference type="PANTHER" id="PTHR10589">
    <property type="entry name" value="UBIQUITIN CARBOXYL-TERMINAL HYDROLASE"/>
    <property type="match status" value="1"/>
</dbReference>
<gene>
    <name evidence="10" type="ORF">K505DRAFT_199590</name>
</gene>
<dbReference type="PANTHER" id="PTHR10589:SF29">
    <property type="entry name" value="UBIQUITIN CARBOXYL-TERMINAL HYDROLASE"/>
    <property type="match status" value="1"/>
</dbReference>
<keyword evidence="11" id="KW-1185">Reference proteome</keyword>
<dbReference type="PROSITE" id="PS52048">
    <property type="entry name" value="UCH_DOMAIN"/>
    <property type="match status" value="1"/>
</dbReference>
<feature type="domain" description="UCH catalytic" evidence="9">
    <location>
        <begin position="60"/>
        <end position="305"/>
    </location>
</feature>
<dbReference type="GO" id="GO:0006511">
    <property type="term" value="P:ubiquitin-dependent protein catabolic process"/>
    <property type="evidence" value="ECO:0007669"/>
    <property type="project" value="UniProtKB-UniRule"/>
</dbReference>
<evidence type="ECO:0000256" key="4">
    <source>
        <dbReference type="ARBA" id="ARBA00022801"/>
    </source>
</evidence>
<dbReference type="FunFam" id="3.40.532.10:FF:000010">
    <property type="entry name" value="Ubiquitin carboxyl-terminal hydrolase"/>
    <property type="match status" value="1"/>
</dbReference>
<dbReference type="Gene3D" id="3.40.532.10">
    <property type="entry name" value="Peptidase C12, ubiquitin carboxyl-terminal hydrolase"/>
    <property type="match status" value="1"/>
</dbReference>
<dbReference type="EMBL" id="MU001763">
    <property type="protein sequence ID" value="KAF2799474.1"/>
    <property type="molecule type" value="Genomic_DNA"/>
</dbReference>
<dbReference type="GO" id="GO:0016579">
    <property type="term" value="P:protein deubiquitination"/>
    <property type="evidence" value="ECO:0007669"/>
    <property type="project" value="TreeGrafter"/>
</dbReference>
<feature type="site" description="Transition state stabilizer" evidence="6">
    <location>
        <position position="131"/>
    </location>
</feature>
<evidence type="ECO:0000259" key="9">
    <source>
        <dbReference type="PROSITE" id="PS52048"/>
    </source>
</evidence>
<dbReference type="GO" id="GO:0004843">
    <property type="term" value="F:cysteine-type deubiquitinase activity"/>
    <property type="evidence" value="ECO:0007669"/>
    <property type="project" value="UniProtKB-UniRule"/>
</dbReference>
<dbReference type="Pfam" id="PF01088">
    <property type="entry name" value="Peptidase_C12"/>
    <property type="match status" value="1"/>
</dbReference>
<keyword evidence="5 6" id="KW-0788">Thiol protease</keyword>
<feature type="region of interest" description="Disordered" evidence="8">
    <location>
        <begin position="215"/>
        <end position="235"/>
    </location>
</feature>
<dbReference type="OrthoDB" id="1924260at2759"/>
<dbReference type="InterPro" id="IPR038765">
    <property type="entry name" value="Papain-like_cys_pep_sf"/>
</dbReference>
<evidence type="ECO:0000313" key="11">
    <source>
        <dbReference type="Proteomes" id="UP000799757"/>
    </source>
</evidence>
<evidence type="ECO:0000256" key="6">
    <source>
        <dbReference type="PROSITE-ProRule" id="PRU01393"/>
    </source>
</evidence>
<feature type="compositionally biased region" description="Low complexity" evidence="8">
    <location>
        <begin position="27"/>
        <end position="38"/>
    </location>
</feature>
<reference evidence="10" key="1">
    <citation type="journal article" date="2020" name="Stud. Mycol.">
        <title>101 Dothideomycetes genomes: a test case for predicting lifestyles and emergence of pathogens.</title>
        <authorList>
            <person name="Haridas S."/>
            <person name="Albert R."/>
            <person name="Binder M."/>
            <person name="Bloem J."/>
            <person name="Labutti K."/>
            <person name="Salamov A."/>
            <person name="Andreopoulos B."/>
            <person name="Baker S."/>
            <person name="Barry K."/>
            <person name="Bills G."/>
            <person name="Bluhm B."/>
            <person name="Cannon C."/>
            <person name="Castanera R."/>
            <person name="Culley D."/>
            <person name="Daum C."/>
            <person name="Ezra D."/>
            <person name="Gonzalez J."/>
            <person name="Henrissat B."/>
            <person name="Kuo A."/>
            <person name="Liang C."/>
            <person name="Lipzen A."/>
            <person name="Lutzoni F."/>
            <person name="Magnuson J."/>
            <person name="Mondo S."/>
            <person name="Nolan M."/>
            <person name="Ohm R."/>
            <person name="Pangilinan J."/>
            <person name="Park H.-J."/>
            <person name="Ramirez L."/>
            <person name="Alfaro M."/>
            <person name="Sun H."/>
            <person name="Tritt A."/>
            <person name="Yoshinaga Y."/>
            <person name="Zwiers L.-H."/>
            <person name="Turgeon B."/>
            <person name="Goodwin S."/>
            <person name="Spatafora J."/>
            <person name="Crous P."/>
            <person name="Grigoriev I."/>
        </authorList>
    </citation>
    <scope>NUCLEOTIDE SEQUENCE</scope>
    <source>
        <strain evidence="10">CBS 109.77</strain>
    </source>
</reference>
<dbReference type="SUPFAM" id="SSF54001">
    <property type="entry name" value="Cysteine proteinases"/>
    <property type="match status" value="1"/>
</dbReference>
<feature type="non-terminal residue" evidence="10">
    <location>
        <position position="1"/>
    </location>
</feature>
<feature type="non-terminal residue" evidence="10">
    <location>
        <position position="459"/>
    </location>
</feature>
<name>A0A6A6XUP5_9PLEO</name>
<dbReference type="InterPro" id="IPR001578">
    <property type="entry name" value="Peptidase_C12_UCH"/>
</dbReference>
<keyword evidence="4 6" id="KW-0378">Hydrolase</keyword>
<evidence type="ECO:0000256" key="1">
    <source>
        <dbReference type="ARBA" id="ARBA00000707"/>
    </source>
</evidence>
<evidence type="ECO:0000256" key="5">
    <source>
        <dbReference type="ARBA" id="ARBA00022807"/>
    </source>
</evidence>
<sequence>KASLSPSRKRTLAKSSGEPASKKTKDTLSTPPTKLSPTVERFPSPPDQPATQRDQEIWQGFCEIESEPGYFSVMLREMGVKDVTVRDVFHLDFLADIPKPIYGLILLFRARQVNSEGQEEECPPNVWFANQLPGQNSCATVAMINTLMNHDSVDIGEHLHQFKVFTADFTPYQRGEALASFDFVKKIHNSFAKKMDILENDKQLAYKVSKSERKKNNGLKAMSSRQGSEDSNSSTCSFEDSAHHFIAFVPIDDEIWKLDGMDEQPTLMGAYTTTGTDDWVTVASKQIQTIMDAGDHDYNIIAIAQAPLARLRREMCTNVTTFNHAKKRIATLNADWSSFLPAPEPGVNVAEPVSPKMLNSIGVFEKMLEEATVPADVSKQIETEEFPALLERCGDLCGEQISLRDQIFAEMTNEQEENDKARERRTDLGPLIKKWCEMLAENGFLEQHLEKYMPEEPKK</sequence>
<dbReference type="AlphaFoldDB" id="A0A6A6XUP5"/>
<evidence type="ECO:0000256" key="8">
    <source>
        <dbReference type="SAM" id="MobiDB-lite"/>
    </source>
</evidence>
<evidence type="ECO:0000256" key="2">
    <source>
        <dbReference type="ARBA" id="ARBA00022670"/>
    </source>
</evidence>
<evidence type="ECO:0000256" key="3">
    <source>
        <dbReference type="ARBA" id="ARBA00022786"/>
    </source>
</evidence>
<comment type="catalytic activity">
    <reaction evidence="1 6 7">
        <text>Thiol-dependent hydrolysis of ester, thioester, amide, peptide and isopeptide bonds formed by the C-terminal Gly of ubiquitin (a 76-residue protein attached to proteins as an intracellular targeting signal).</text>
        <dbReference type="EC" id="3.4.19.12"/>
    </reaction>
</comment>
<proteinExistence type="inferred from homology"/>
<feature type="region of interest" description="Disordered" evidence="8">
    <location>
        <begin position="1"/>
        <end position="53"/>
    </location>
</feature>
<feature type="active site" description="Nucleophile" evidence="6">
    <location>
        <position position="138"/>
    </location>
</feature>
<feature type="compositionally biased region" description="Polar residues" evidence="8">
    <location>
        <begin position="223"/>
        <end position="235"/>
    </location>
</feature>
<evidence type="ECO:0000313" key="10">
    <source>
        <dbReference type="EMBL" id="KAF2799474.1"/>
    </source>
</evidence>
<dbReference type="Proteomes" id="UP000799757">
    <property type="component" value="Unassembled WGS sequence"/>
</dbReference>